<dbReference type="InterPro" id="IPR014710">
    <property type="entry name" value="RmlC-like_jellyroll"/>
</dbReference>
<accession>A0A069PNW7</accession>
<dbReference type="EMBL" id="JFHC01000017">
    <property type="protein sequence ID" value="KDR42383.1"/>
    <property type="molecule type" value="Genomic_DNA"/>
</dbReference>
<dbReference type="Gene3D" id="2.60.120.10">
    <property type="entry name" value="Jelly Rolls"/>
    <property type="match status" value="1"/>
</dbReference>
<dbReference type="Proteomes" id="UP000027466">
    <property type="component" value="Unassembled WGS sequence"/>
</dbReference>
<protein>
    <submittedName>
        <fullName evidence="2">Cupin</fullName>
    </submittedName>
</protein>
<dbReference type="PANTHER" id="PTHR36440:SF1">
    <property type="entry name" value="PUTATIVE (AFU_ORTHOLOGUE AFUA_8G07350)-RELATED"/>
    <property type="match status" value="1"/>
</dbReference>
<name>A0A069PNW7_9BURK</name>
<dbReference type="STRING" id="60547.GCA_000751215_06486"/>
<dbReference type="InterPro" id="IPR013096">
    <property type="entry name" value="Cupin_2"/>
</dbReference>
<sequence length="151" mass="16576">MQPFIVTPDEGEAVRPFGIDMRIMLTAEQTGGALAAVYAKHEPGQGPIDHVHFEQEEYFLVLEGTYEITVGDVTREVGRGALCFIPRGVVHAFRNVGTETAAMLDWSIPGGQDRYFRTIHELGAGGGFDADTIVELSRQHDTAFPAKEARE</sequence>
<evidence type="ECO:0000313" key="2">
    <source>
        <dbReference type="EMBL" id="KDR42383.1"/>
    </source>
</evidence>
<comment type="caution">
    <text evidence="2">The sequence shown here is derived from an EMBL/GenBank/DDBJ whole genome shotgun (WGS) entry which is preliminary data.</text>
</comment>
<evidence type="ECO:0000313" key="3">
    <source>
        <dbReference type="Proteomes" id="UP000027466"/>
    </source>
</evidence>
<dbReference type="Pfam" id="PF07883">
    <property type="entry name" value="Cupin_2"/>
    <property type="match status" value="1"/>
</dbReference>
<dbReference type="PANTHER" id="PTHR36440">
    <property type="entry name" value="PUTATIVE (AFU_ORTHOLOGUE AFUA_8G07350)-RELATED"/>
    <property type="match status" value="1"/>
</dbReference>
<keyword evidence="3" id="KW-1185">Reference proteome</keyword>
<gene>
    <name evidence="2" type="ORF">BG61_09845</name>
</gene>
<evidence type="ECO:0000259" key="1">
    <source>
        <dbReference type="Pfam" id="PF07883"/>
    </source>
</evidence>
<feature type="domain" description="Cupin type-2" evidence="1">
    <location>
        <begin position="42"/>
        <end position="106"/>
    </location>
</feature>
<proteinExistence type="predicted"/>
<organism evidence="2 3">
    <name type="scientific">Caballeronia glathei</name>
    <dbReference type="NCBI Taxonomy" id="60547"/>
    <lineage>
        <taxon>Bacteria</taxon>
        <taxon>Pseudomonadati</taxon>
        <taxon>Pseudomonadota</taxon>
        <taxon>Betaproteobacteria</taxon>
        <taxon>Burkholderiales</taxon>
        <taxon>Burkholderiaceae</taxon>
        <taxon>Caballeronia</taxon>
    </lineage>
</organism>
<dbReference type="InterPro" id="IPR011051">
    <property type="entry name" value="RmlC_Cupin_sf"/>
</dbReference>
<dbReference type="InterPro" id="IPR053146">
    <property type="entry name" value="QDO-like"/>
</dbReference>
<dbReference type="SUPFAM" id="SSF51182">
    <property type="entry name" value="RmlC-like cupins"/>
    <property type="match status" value="1"/>
</dbReference>
<dbReference type="AlphaFoldDB" id="A0A069PNW7"/>
<reference evidence="2 3" key="1">
    <citation type="submission" date="2014-03" db="EMBL/GenBank/DDBJ databases">
        <title>Draft Genome Sequences of Four Burkholderia Strains.</title>
        <authorList>
            <person name="Liu X.Y."/>
            <person name="Li C.X."/>
            <person name="Xu J.H."/>
        </authorList>
    </citation>
    <scope>NUCLEOTIDE SEQUENCE [LARGE SCALE GENOMIC DNA]</scope>
    <source>
        <strain evidence="2 3">DSM 50014</strain>
    </source>
</reference>